<dbReference type="InterPro" id="IPR011256">
    <property type="entry name" value="Reg_factor_effector_dom_sf"/>
</dbReference>
<dbReference type="Proteomes" id="UP001610990">
    <property type="component" value="Unassembled WGS sequence"/>
</dbReference>
<dbReference type="PROSITE" id="PS50937">
    <property type="entry name" value="HTH_MERR_2"/>
    <property type="match status" value="1"/>
</dbReference>
<dbReference type="InterPro" id="IPR047057">
    <property type="entry name" value="MerR_fam"/>
</dbReference>
<evidence type="ECO:0000256" key="1">
    <source>
        <dbReference type="ARBA" id="ARBA00023125"/>
    </source>
</evidence>
<dbReference type="Pfam" id="PF13411">
    <property type="entry name" value="MerR_1"/>
    <property type="match status" value="1"/>
</dbReference>
<gene>
    <name evidence="4" type="ORF">ACH4GP_16030</name>
</gene>
<comment type="caution">
    <text evidence="4">The sequence shown here is derived from an EMBL/GenBank/DDBJ whole genome shotgun (WGS) entry which is preliminary data.</text>
</comment>
<dbReference type="InterPro" id="IPR009061">
    <property type="entry name" value="DNA-bd_dom_put_sf"/>
</dbReference>
<dbReference type="CDD" id="cd01107">
    <property type="entry name" value="HTH_BmrR"/>
    <property type="match status" value="1"/>
</dbReference>
<reference evidence="4 5" key="1">
    <citation type="submission" date="2024-10" db="EMBL/GenBank/DDBJ databases">
        <title>The Natural Products Discovery Center: Release of the First 8490 Sequenced Strains for Exploring Actinobacteria Biosynthetic Diversity.</title>
        <authorList>
            <person name="Kalkreuter E."/>
            <person name="Kautsar S.A."/>
            <person name="Yang D."/>
            <person name="Bader C.D."/>
            <person name="Teijaro C.N."/>
            <person name="Fluegel L."/>
            <person name="Davis C.M."/>
            <person name="Simpson J.R."/>
            <person name="Lauterbach L."/>
            <person name="Steele A.D."/>
            <person name="Gui C."/>
            <person name="Meng S."/>
            <person name="Li G."/>
            <person name="Viehrig K."/>
            <person name="Ye F."/>
            <person name="Su P."/>
            <person name="Kiefer A.F."/>
            <person name="Nichols A."/>
            <person name="Cepeda A.J."/>
            <person name="Yan W."/>
            <person name="Fan B."/>
            <person name="Jiang Y."/>
            <person name="Adhikari A."/>
            <person name="Zheng C.-J."/>
            <person name="Schuster L."/>
            <person name="Cowan T.M."/>
            <person name="Smanski M.J."/>
            <person name="Chevrette M.G."/>
            <person name="De Carvalho L.P.S."/>
            <person name="Shen B."/>
        </authorList>
    </citation>
    <scope>NUCLEOTIDE SEQUENCE [LARGE SCALE GENOMIC DNA]</scope>
    <source>
        <strain evidence="4 5">NPDC018013</strain>
    </source>
</reference>
<dbReference type="PANTHER" id="PTHR30204">
    <property type="entry name" value="REDOX-CYCLING DRUG-SENSING TRANSCRIPTIONAL ACTIVATOR SOXR"/>
    <property type="match status" value="1"/>
</dbReference>
<organism evidence="4 5">
    <name type="scientific">Streptomyces celluloflavus</name>
    <dbReference type="NCBI Taxonomy" id="58344"/>
    <lineage>
        <taxon>Bacteria</taxon>
        <taxon>Bacillati</taxon>
        <taxon>Actinomycetota</taxon>
        <taxon>Actinomycetes</taxon>
        <taxon>Kitasatosporales</taxon>
        <taxon>Streptomycetaceae</taxon>
        <taxon>Streptomyces</taxon>
    </lineage>
</organism>
<evidence type="ECO:0000256" key="2">
    <source>
        <dbReference type="SAM" id="MobiDB-lite"/>
    </source>
</evidence>
<dbReference type="Gene3D" id="3.20.80.10">
    <property type="entry name" value="Regulatory factor, effector binding domain"/>
    <property type="match status" value="1"/>
</dbReference>
<dbReference type="RefSeq" id="WP_397672829.1">
    <property type="nucleotide sequence ID" value="NZ_JBIRGH010000008.1"/>
</dbReference>
<keyword evidence="5" id="KW-1185">Reference proteome</keyword>
<dbReference type="SMART" id="SM00871">
    <property type="entry name" value="AraC_E_bind"/>
    <property type="match status" value="1"/>
</dbReference>
<dbReference type="InterPro" id="IPR000551">
    <property type="entry name" value="MerR-type_HTH_dom"/>
</dbReference>
<name>A0ABW7REV0_9ACTN</name>
<accession>A0ABW7REV0</accession>
<proteinExistence type="predicted"/>
<keyword evidence="1" id="KW-0238">DNA-binding</keyword>
<dbReference type="SMART" id="SM00422">
    <property type="entry name" value="HTH_MERR"/>
    <property type="match status" value="1"/>
</dbReference>
<dbReference type="SUPFAM" id="SSF46955">
    <property type="entry name" value="Putative DNA-binding domain"/>
    <property type="match status" value="1"/>
</dbReference>
<feature type="domain" description="HTH merR-type" evidence="3">
    <location>
        <begin position="1"/>
        <end position="71"/>
    </location>
</feature>
<dbReference type="EMBL" id="JBIRGH010000008">
    <property type="protein sequence ID" value="MFH8585899.1"/>
    <property type="molecule type" value="Genomic_DNA"/>
</dbReference>
<sequence length="299" mass="32324">MFTIGDFARYGRVSARMLRHYDAIGLLRPARTDPASGYRYYAGGQLTRLNRIIALKELGFTLQQVAAILDEQVSAAELRGMLRLRQAELAAALAAAGARLAQVETRLRTIESEGHMPADDVVLKRTETVLVAELSGVAASYEPEDIGPVIQPLYDELWRRLRAADVTPTGPGLAYYEDAPGEQGKERPAGAGSGQGDPVLVHAALVITPEALAKAGAGAGRGERAALGFDVVTVPALDRAATVVHRGPMSRILPTVQQLARWIDDNGYRSAGYARELYLECPEDRAEWITEIQEPVIPA</sequence>
<dbReference type="InterPro" id="IPR010499">
    <property type="entry name" value="AraC_E-bd"/>
</dbReference>
<evidence type="ECO:0000259" key="3">
    <source>
        <dbReference type="PROSITE" id="PS50937"/>
    </source>
</evidence>
<protein>
    <submittedName>
        <fullName evidence="4">MerR family transcriptional regulator</fullName>
    </submittedName>
</protein>
<evidence type="ECO:0000313" key="5">
    <source>
        <dbReference type="Proteomes" id="UP001610990"/>
    </source>
</evidence>
<dbReference type="Gene3D" id="1.10.1660.10">
    <property type="match status" value="1"/>
</dbReference>
<evidence type="ECO:0000313" key="4">
    <source>
        <dbReference type="EMBL" id="MFH8585899.1"/>
    </source>
</evidence>
<dbReference type="PANTHER" id="PTHR30204:SF97">
    <property type="entry name" value="MERR FAMILY REGULATORY PROTEIN"/>
    <property type="match status" value="1"/>
</dbReference>
<feature type="region of interest" description="Disordered" evidence="2">
    <location>
        <begin position="172"/>
        <end position="194"/>
    </location>
</feature>
<dbReference type="SUPFAM" id="SSF55136">
    <property type="entry name" value="Probable bacterial effector-binding domain"/>
    <property type="match status" value="1"/>
</dbReference>